<dbReference type="GeneID" id="94286932"/>
<name>A0A836KXI1_9TRYP</name>
<comment type="caution">
    <text evidence="2">The sequence shown here is derived from an EMBL/GenBank/DDBJ whole genome shotgun (WGS) entry which is preliminary data.</text>
</comment>
<dbReference type="InterPro" id="IPR039963">
    <property type="entry name" value="Unchar_22kDa"/>
</dbReference>
<gene>
    <name evidence="2" type="ORF">JKF63_00806</name>
</gene>
<accession>A0A836KXI1</accession>
<dbReference type="KEGG" id="phet:94286932"/>
<dbReference type="PANTHER" id="PTHR38828">
    <property type="match status" value="1"/>
</dbReference>
<proteinExistence type="predicted"/>
<keyword evidence="3" id="KW-1185">Reference proteome</keyword>
<sequence length="189" mass="22281">MYTTEEQCVPAKRMTDEELQRSADRLSTIYRPEVELKPLVPRLTITQEALKRHIRHLYDDSLERQQRAREDVARQVDTTIKSSTISPSEETALVRHLYDESLALQKENFDRLYARETSHYERSTRRLKAKEQQATTDRLYREGMQRERKKHIALYEKYVTGRHQPTVQRTKAELEASADKMTRGEGVTS</sequence>
<dbReference type="AlphaFoldDB" id="A0A836KXI1"/>
<evidence type="ECO:0000313" key="3">
    <source>
        <dbReference type="Proteomes" id="UP000674318"/>
    </source>
</evidence>
<dbReference type="PANTHER" id="PTHR38828:SF1">
    <property type="match status" value="1"/>
</dbReference>
<dbReference type="OrthoDB" id="271880at2759"/>
<feature type="region of interest" description="Disordered" evidence="1">
    <location>
        <begin position="164"/>
        <end position="189"/>
    </location>
</feature>
<reference evidence="2 3" key="1">
    <citation type="submission" date="2021-02" db="EMBL/GenBank/DDBJ databases">
        <title>Porcisia hertigi Genome sequencing and assembly.</title>
        <authorList>
            <person name="Almutairi H."/>
            <person name="Gatherer D."/>
        </authorList>
    </citation>
    <scope>NUCLEOTIDE SEQUENCE [LARGE SCALE GENOMIC DNA]</scope>
    <source>
        <strain evidence="2 3">C119</strain>
    </source>
</reference>
<dbReference type="Proteomes" id="UP000674318">
    <property type="component" value="Unassembled WGS sequence"/>
</dbReference>
<evidence type="ECO:0000313" key="2">
    <source>
        <dbReference type="EMBL" id="KAG5490684.1"/>
    </source>
</evidence>
<feature type="compositionally biased region" description="Basic and acidic residues" evidence="1">
    <location>
        <begin position="170"/>
        <end position="183"/>
    </location>
</feature>
<protein>
    <submittedName>
        <fullName evidence="2">Uncharacterized protein</fullName>
    </submittedName>
</protein>
<organism evidence="2 3">
    <name type="scientific">Porcisia hertigi</name>
    <dbReference type="NCBI Taxonomy" id="2761500"/>
    <lineage>
        <taxon>Eukaryota</taxon>
        <taxon>Discoba</taxon>
        <taxon>Euglenozoa</taxon>
        <taxon>Kinetoplastea</taxon>
        <taxon>Metakinetoplastina</taxon>
        <taxon>Trypanosomatida</taxon>
        <taxon>Trypanosomatidae</taxon>
        <taxon>Leishmaniinae</taxon>
        <taxon>Porcisia</taxon>
    </lineage>
</organism>
<dbReference type="EMBL" id="JAFJZO010000036">
    <property type="protein sequence ID" value="KAG5490684.1"/>
    <property type="molecule type" value="Genomic_DNA"/>
</dbReference>
<dbReference type="RefSeq" id="XP_067753012.1">
    <property type="nucleotide sequence ID" value="XM_067896855.1"/>
</dbReference>
<evidence type="ECO:0000256" key="1">
    <source>
        <dbReference type="SAM" id="MobiDB-lite"/>
    </source>
</evidence>